<feature type="transmembrane region" description="Helical" evidence="1">
    <location>
        <begin position="333"/>
        <end position="351"/>
    </location>
</feature>
<keyword evidence="1" id="KW-1133">Transmembrane helix</keyword>
<dbReference type="EMBL" id="AEVD01000022">
    <property type="protein sequence ID" value="EFX35798.1"/>
    <property type="molecule type" value="Genomic_DNA"/>
</dbReference>
<comment type="caution">
    <text evidence="2">The sequence shown here is derived from an EMBL/GenBank/DDBJ whole genome shotgun (WGS) entry which is preliminary data.</text>
</comment>
<dbReference type="AlphaFoldDB" id="E8K329"/>
<organism evidence="2 3">
    <name type="scientific">Streptococcus infantis ATCC 700779</name>
    <dbReference type="NCBI Taxonomy" id="889204"/>
    <lineage>
        <taxon>Bacteria</taxon>
        <taxon>Bacillati</taxon>
        <taxon>Bacillota</taxon>
        <taxon>Bacilli</taxon>
        <taxon>Lactobacillales</taxon>
        <taxon>Streptococcaceae</taxon>
        <taxon>Streptococcus</taxon>
    </lineage>
</organism>
<keyword evidence="1" id="KW-0812">Transmembrane</keyword>
<dbReference type="PATRIC" id="fig|889204.5.peg.947"/>
<evidence type="ECO:0000313" key="2">
    <source>
        <dbReference type="EMBL" id="EFX35798.1"/>
    </source>
</evidence>
<feature type="transmembrane region" description="Helical" evidence="1">
    <location>
        <begin position="151"/>
        <end position="172"/>
    </location>
</feature>
<feature type="transmembrane region" description="Helical" evidence="1">
    <location>
        <begin position="65"/>
        <end position="81"/>
    </location>
</feature>
<keyword evidence="1" id="KW-0472">Membrane</keyword>
<gene>
    <name evidence="2" type="ORF">HMPREF9423_1892</name>
</gene>
<dbReference type="Proteomes" id="UP000002815">
    <property type="component" value="Unassembled WGS sequence"/>
</dbReference>
<feature type="transmembrane region" description="Helical" evidence="1">
    <location>
        <begin position="306"/>
        <end position="326"/>
    </location>
</feature>
<evidence type="ECO:0000313" key="3">
    <source>
        <dbReference type="Proteomes" id="UP000002815"/>
    </source>
</evidence>
<feature type="transmembrane region" description="Helical" evidence="1">
    <location>
        <begin position="227"/>
        <end position="247"/>
    </location>
</feature>
<proteinExistence type="predicted"/>
<evidence type="ECO:0000256" key="1">
    <source>
        <dbReference type="SAM" id="Phobius"/>
    </source>
</evidence>
<sequence>MKITLKLSDTLYYLSYFIWLFFIFISQTSLVNKFPVIYKLRILAMVVSIILLFVKFLCEKHTIEFILTYFGALCLGMAIGITVHKPYYALMVISTILLIVSIKNVNFRNVLILWSSSIALFMFLIFGLVKLNLIENSLRIQSGGRVRFSQGYFYVSFGANYLFHLTLVYLYIRLSKIKFWEILSLGLLNYYFYINTDTKSAFYSAILSLVLVYLFKNKTLSPKLLSIMGRFVLTVGILLPIALTYFYNGSSKFFHTLNIFLTGRLSLGHKAWSLFGVHLFGQRIDWALQQSTTSVFDDYLYVDSSFVNILLHYGVILLIVIWFSYYQLIKREYFNTIEMLVFVVLIIHSMFDPQFFELMYNPLLLLIGVSWTMDRHKYQEGLN</sequence>
<dbReference type="GeneID" id="29746448"/>
<evidence type="ECO:0008006" key="4">
    <source>
        <dbReference type="Google" id="ProtNLM"/>
    </source>
</evidence>
<reference evidence="2 3" key="1">
    <citation type="submission" date="2010-12" db="EMBL/GenBank/DDBJ databases">
        <authorList>
            <person name="Muzny D."/>
            <person name="Qin X."/>
            <person name="Deng J."/>
            <person name="Jiang H."/>
            <person name="Liu Y."/>
            <person name="Qu J."/>
            <person name="Song X.-Z."/>
            <person name="Zhang L."/>
            <person name="Thornton R."/>
            <person name="Coyle M."/>
            <person name="Francisco L."/>
            <person name="Jackson L."/>
            <person name="Javaid M."/>
            <person name="Korchina V."/>
            <person name="Kovar C."/>
            <person name="Mata R."/>
            <person name="Mathew T."/>
            <person name="Ngo R."/>
            <person name="Nguyen L."/>
            <person name="Nguyen N."/>
            <person name="Okwuonu G."/>
            <person name="Ongeri F."/>
            <person name="Pham C."/>
            <person name="Simmons D."/>
            <person name="Wilczek-Boney K."/>
            <person name="Hale W."/>
            <person name="Jakkamsetti A."/>
            <person name="Pham P."/>
            <person name="Ruth R."/>
            <person name="San Lucas F."/>
            <person name="Warren J."/>
            <person name="Zhang J."/>
            <person name="Zhao Z."/>
            <person name="Zhou C."/>
            <person name="Zhu D."/>
            <person name="Lee S."/>
            <person name="Bess C."/>
            <person name="Blankenburg K."/>
            <person name="Forbes L."/>
            <person name="Fu Q."/>
            <person name="Gubbala S."/>
            <person name="Hirani K."/>
            <person name="Jayaseelan J.C."/>
            <person name="Lara F."/>
            <person name="Munidasa M."/>
            <person name="Palculict T."/>
            <person name="Patil S."/>
            <person name="Pu L.-L."/>
            <person name="Saada N."/>
            <person name="Tang L."/>
            <person name="Weissenberger G."/>
            <person name="Zhu Y."/>
            <person name="Hemphill L."/>
            <person name="Shang Y."/>
            <person name="Youmans B."/>
            <person name="Ayvaz T."/>
            <person name="Ross M."/>
            <person name="Santibanez J."/>
            <person name="Aqrawi P."/>
            <person name="Gross S."/>
            <person name="Joshi V."/>
            <person name="Fowler G."/>
            <person name="Nazareth L."/>
            <person name="Reid J."/>
            <person name="Worley K."/>
            <person name="Petrosino J."/>
            <person name="Highlander S."/>
            <person name="Gibbs R."/>
        </authorList>
    </citation>
    <scope>NUCLEOTIDE SEQUENCE [LARGE SCALE GENOMIC DNA]</scope>
    <source>
        <strain evidence="2 3">ATCC 700779</strain>
    </source>
</reference>
<feature type="transmembrane region" description="Helical" evidence="1">
    <location>
        <begin position="112"/>
        <end position="131"/>
    </location>
</feature>
<accession>E8K329</accession>
<feature type="transmembrane region" description="Helical" evidence="1">
    <location>
        <begin position="200"/>
        <end position="215"/>
    </location>
</feature>
<protein>
    <recommendedName>
        <fullName evidence="4">O-antigen polymerase</fullName>
    </recommendedName>
</protein>
<dbReference type="HOGENOM" id="CLU_032630_2_2_9"/>
<name>E8K329_9STRE</name>
<dbReference type="RefSeq" id="WP_006149533.1">
    <property type="nucleotide sequence ID" value="NZ_AJTA01000032.1"/>
</dbReference>
<feature type="transmembrane region" description="Helical" evidence="1">
    <location>
        <begin position="36"/>
        <end position="58"/>
    </location>
</feature>
<keyword evidence="3" id="KW-1185">Reference proteome</keyword>
<dbReference type="eggNOG" id="ENOG5032W9S">
    <property type="taxonomic scope" value="Bacteria"/>
</dbReference>
<feature type="transmembrane region" description="Helical" evidence="1">
    <location>
        <begin position="12"/>
        <end position="30"/>
    </location>
</feature>